<dbReference type="RefSeq" id="XP_035322894.1">
    <property type="nucleotide sequence ID" value="XM_035467928.1"/>
</dbReference>
<evidence type="ECO:0000313" key="2">
    <source>
        <dbReference type="EMBL" id="KAF4124242.1"/>
    </source>
</evidence>
<feature type="region of interest" description="Disordered" evidence="1">
    <location>
        <begin position="76"/>
        <end position="154"/>
    </location>
</feature>
<organism evidence="2 3">
    <name type="scientific">Geosmithia morbida</name>
    <dbReference type="NCBI Taxonomy" id="1094350"/>
    <lineage>
        <taxon>Eukaryota</taxon>
        <taxon>Fungi</taxon>
        <taxon>Dikarya</taxon>
        <taxon>Ascomycota</taxon>
        <taxon>Pezizomycotina</taxon>
        <taxon>Sordariomycetes</taxon>
        <taxon>Hypocreomycetidae</taxon>
        <taxon>Hypocreales</taxon>
        <taxon>Bionectriaceae</taxon>
        <taxon>Geosmithia</taxon>
    </lineage>
</organism>
<dbReference type="GeneID" id="55972183"/>
<reference evidence="2" key="1">
    <citation type="submission" date="2020-03" db="EMBL/GenBank/DDBJ databases">
        <title>Site-based positive gene gene selection in Geosmithia morbida across the United States reveals a broad range of putative effectors and factors for local host and environmental adapation.</title>
        <authorList>
            <person name="Onufrak A."/>
            <person name="Murdoch R.W."/>
            <person name="Gazis R."/>
            <person name="Huff M."/>
            <person name="Staton M."/>
            <person name="Klingeman W."/>
            <person name="Hadziabdic D."/>
        </authorList>
    </citation>
    <scope>NUCLEOTIDE SEQUENCE</scope>
    <source>
        <strain evidence="2">1262</strain>
    </source>
</reference>
<dbReference type="AlphaFoldDB" id="A0A9P4YXC1"/>
<comment type="caution">
    <text evidence="2">The sequence shown here is derived from an EMBL/GenBank/DDBJ whole genome shotgun (WGS) entry which is preliminary data.</text>
</comment>
<gene>
    <name evidence="2" type="ORF">GMORB2_5958</name>
</gene>
<dbReference type="Proteomes" id="UP000749293">
    <property type="component" value="Unassembled WGS sequence"/>
</dbReference>
<dbReference type="OrthoDB" id="103349at2759"/>
<dbReference type="EMBL" id="JAANYQ010000005">
    <property type="protein sequence ID" value="KAF4124242.1"/>
    <property type="molecule type" value="Genomic_DNA"/>
</dbReference>
<feature type="region of interest" description="Disordered" evidence="1">
    <location>
        <begin position="427"/>
        <end position="459"/>
    </location>
</feature>
<feature type="compositionally biased region" description="Polar residues" evidence="1">
    <location>
        <begin position="118"/>
        <end position="145"/>
    </location>
</feature>
<name>A0A9P4YXC1_9HYPO</name>
<sequence>MRRLSSTRLHLLTCRARSGSREQQAARAQARPACTHRLPYAQDKSECSAELPACGSCQRPGQDCAYPELVRSRGLSARRPSRLLSHASPGRKPPAVASSSDQGDPLNASLPIPATADRTLSGNAASSQSRSWKSPASLQSDTTPAAPTHRLPLPPRAEVSVTKRCLDQTLGGTLLFSRCVVSALKLRYAKYYPVFTSSALRLQYERTDLSSMAQEVRRRLMRCLADADGLSSVGLPVCEMCPFEAIYLRLPCHEEEFNADYDSPAGPSTTVPLDAVSEGGLTSIQIREQVIRRDAVRPEAPAQHRNPAFASAWYHCCRVQPHPAKYAPATAQRPGAQEVCRVNGGLSGSPEAAPRVVTSGFSSAYMEEAAWLCLYHAARLVMFLSRRSTSTSGPFESGVTPEAASVMALRARNLIERRFPSTRFVDDSYDAAAGSPGRRSTELPVSTPQPAPERQRSTSPVTCAIAGVAPHGDHHGDHHGRYAKLSSSWQQQYNPSTPHFHPNVDPLGFEAVNGWIDAYYLSNDFSAASDSDFF</sequence>
<proteinExistence type="predicted"/>
<evidence type="ECO:0000313" key="3">
    <source>
        <dbReference type="Proteomes" id="UP000749293"/>
    </source>
</evidence>
<evidence type="ECO:0000256" key="1">
    <source>
        <dbReference type="SAM" id="MobiDB-lite"/>
    </source>
</evidence>
<protein>
    <submittedName>
        <fullName evidence="2">Fungal specific transcription factor domain</fullName>
    </submittedName>
</protein>
<accession>A0A9P4YXC1</accession>
<keyword evidence="3" id="KW-1185">Reference proteome</keyword>